<organism evidence="2 3">
    <name type="scientific">Paraburkholderia strydomiana</name>
    <dbReference type="NCBI Taxonomy" id="1245417"/>
    <lineage>
        <taxon>Bacteria</taxon>
        <taxon>Pseudomonadati</taxon>
        <taxon>Pseudomonadota</taxon>
        <taxon>Betaproteobacteria</taxon>
        <taxon>Burkholderiales</taxon>
        <taxon>Burkholderiaceae</taxon>
        <taxon>Paraburkholderia</taxon>
    </lineage>
</organism>
<evidence type="ECO:0000313" key="3">
    <source>
        <dbReference type="Proteomes" id="UP001629392"/>
    </source>
</evidence>
<dbReference type="InterPro" id="IPR003673">
    <property type="entry name" value="CoA-Trfase_fam_III"/>
</dbReference>
<gene>
    <name evidence="2" type="ORF">PQQ73_33795</name>
</gene>
<accession>A0ABW9EQ86</accession>
<evidence type="ECO:0000256" key="1">
    <source>
        <dbReference type="ARBA" id="ARBA00022679"/>
    </source>
</evidence>
<sequence length="412" mass="44284">MNQKTSLKGLRVIDFTRVVAGPYSTSILGDLGADVIKIERPETGDDSRGWGPPFVGEVSSYFLGLNRNRRSVAIDLQTPEGVAIAKRLIENADVVVESFRPGVMDRLGLGYEELKKTNAGLIYCAVSAFGQTGPYRERPGYDLMISALGGLMGVTGNADGEPVKTGVALIDVSTGLHAAIGILAALHHRTVTGEGQRVDASLLSTELAILINVASEYLIGGSIAKPQGSGHANVAPYQAFPTEDGWVLMGSPNDKLFRKMCDALGKPEWGEDPRFITNGERVKHKPELVGMISAITRTRTTSHWVDVLSATGAPVAPINRMDKVFEDPQVKHLNQVAHVEHPLYGRYPVVTSGLRFSATPTVVGPAAPRLGEHTVEILMRELGMTESDIDDLIERGVVEYRPAAGNEAAVVK</sequence>
<dbReference type="Pfam" id="PF02515">
    <property type="entry name" value="CoA_transf_3"/>
    <property type="match status" value="1"/>
</dbReference>
<comment type="caution">
    <text evidence="2">The sequence shown here is derived from an EMBL/GenBank/DDBJ whole genome shotgun (WGS) entry which is preliminary data.</text>
</comment>
<dbReference type="Gene3D" id="3.40.50.10540">
    <property type="entry name" value="Crotonobetainyl-coa:carnitine coa-transferase, domain 1"/>
    <property type="match status" value="1"/>
</dbReference>
<dbReference type="InterPro" id="IPR044855">
    <property type="entry name" value="CoA-Trfase_III_dom3_sf"/>
</dbReference>
<keyword evidence="1 2" id="KW-0808">Transferase</keyword>
<evidence type="ECO:0000313" key="2">
    <source>
        <dbReference type="EMBL" id="MFM0721281.1"/>
    </source>
</evidence>
<keyword evidence="3" id="KW-1185">Reference proteome</keyword>
<dbReference type="Gene3D" id="3.30.1540.10">
    <property type="entry name" value="formyl-coa transferase, domain 3"/>
    <property type="match status" value="1"/>
</dbReference>
<name>A0ABW9EQ86_9BURK</name>
<dbReference type="PANTHER" id="PTHR48207">
    <property type="entry name" value="SUCCINATE--HYDROXYMETHYLGLUTARATE COA-TRANSFERASE"/>
    <property type="match status" value="1"/>
</dbReference>
<dbReference type="InterPro" id="IPR050483">
    <property type="entry name" value="CoA-transferase_III_domain"/>
</dbReference>
<dbReference type="InterPro" id="IPR023606">
    <property type="entry name" value="CoA-Trfase_III_dom_1_sf"/>
</dbReference>
<dbReference type="PANTHER" id="PTHR48207:SF3">
    <property type="entry name" value="SUCCINATE--HYDROXYMETHYLGLUTARATE COA-TRANSFERASE"/>
    <property type="match status" value="1"/>
</dbReference>
<reference evidence="2 3" key="1">
    <citation type="journal article" date="2024" name="Chem. Sci.">
        <title>Discovery of megapolipeptins by genome mining of a Burkholderiales bacteria collection.</title>
        <authorList>
            <person name="Paulo B.S."/>
            <person name="Recchia M.J.J."/>
            <person name="Lee S."/>
            <person name="Fergusson C.H."/>
            <person name="Romanowski S.B."/>
            <person name="Hernandez A."/>
            <person name="Krull N."/>
            <person name="Liu D.Y."/>
            <person name="Cavanagh H."/>
            <person name="Bos A."/>
            <person name="Gray C.A."/>
            <person name="Murphy B.T."/>
            <person name="Linington R.G."/>
            <person name="Eustaquio A.S."/>
        </authorList>
    </citation>
    <scope>NUCLEOTIDE SEQUENCE [LARGE SCALE GENOMIC DNA]</scope>
    <source>
        <strain evidence="2 3">RL17-350-BIC-E</strain>
    </source>
</reference>
<dbReference type="Proteomes" id="UP001629392">
    <property type="component" value="Unassembled WGS sequence"/>
</dbReference>
<dbReference type="GO" id="GO:0016740">
    <property type="term" value="F:transferase activity"/>
    <property type="evidence" value="ECO:0007669"/>
    <property type="project" value="UniProtKB-KW"/>
</dbReference>
<protein>
    <submittedName>
        <fullName evidence="2">CoA transferase</fullName>
    </submittedName>
</protein>
<dbReference type="RefSeq" id="WP_408157318.1">
    <property type="nucleotide sequence ID" value="NZ_JAQQCL010000042.1"/>
</dbReference>
<proteinExistence type="predicted"/>
<dbReference type="SUPFAM" id="SSF89796">
    <property type="entry name" value="CoA-transferase family III (CaiB/BaiF)"/>
    <property type="match status" value="1"/>
</dbReference>
<dbReference type="EMBL" id="JAQQCL010000042">
    <property type="protein sequence ID" value="MFM0721281.1"/>
    <property type="molecule type" value="Genomic_DNA"/>
</dbReference>